<dbReference type="AlphaFoldDB" id="A0AAW4PXD2"/>
<reference evidence="2 3" key="1">
    <citation type="submission" date="2021-06" db="EMBL/GenBank/DDBJ databases">
        <title>Halomicroarcula sp. a new haloarchaeum isolated from saline soil.</title>
        <authorList>
            <person name="Duran-Viseras A."/>
            <person name="Sanchez-Porro C."/>
            <person name="Ventosa A."/>
        </authorList>
    </citation>
    <scope>NUCLEOTIDE SEQUENCE [LARGE SCALE GENOMIC DNA]</scope>
    <source>
        <strain evidence="2 3">F13</strain>
    </source>
</reference>
<organism evidence="2 3">
    <name type="scientific">Haloarcula rubra</name>
    <dbReference type="NCBI Taxonomy" id="2487747"/>
    <lineage>
        <taxon>Archaea</taxon>
        <taxon>Methanobacteriati</taxon>
        <taxon>Methanobacteriota</taxon>
        <taxon>Stenosarchaea group</taxon>
        <taxon>Halobacteria</taxon>
        <taxon>Halobacteriales</taxon>
        <taxon>Haloarculaceae</taxon>
        <taxon>Haloarcula</taxon>
    </lineage>
</organism>
<evidence type="ECO:0008006" key="4">
    <source>
        <dbReference type="Google" id="ProtNLM"/>
    </source>
</evidence>
<gene>
    <name evidence="2" type="ORF">EGH21_19350</name>
</gene>
<sequence length="166" mass="19381">MTEDDPQWKETLGLADDSTRVQIICKEQHRDEWTKEADEKGYSSRSSYLYELIEEARAYRKEGFLGWEHAQEQIEELETEVEQLENELDKEKEANKSPLSNPTTVKRHLSENYTPLSDIVEEFLQEEDLEQVLRPAIEDTLYALTGQDEVEYQRGHGWRLTEGGDG</sequence>
<evidence type="ECO:0000256" key="1">
    <source>
        <dbReference type="SAM" id="MobiDB-lite"/>
    </source>
</evidence>
<evidence type="ECO:0000313" key="2">
    <source>
        <dbReference type="EMBL" id="MBX0325185.1"/>
    </source>
</evidence>
<evidence type="ECO:0000313" key="3">
    <source>
        <dbReference type="Proteomes" id="UP001430377"/>
    </source>
</evidence>
<dbReference type="EMBL" id="RKLR01000011">
    <property type="protein sequence ID" value="MBX0325185.1"/>
    <property type="molecule type" value="Genomic_DNA"/>
</dbReference>
<dbReference type="RefSeq" id="WP_220620053.1">
    <property type="nucleotide sequence ID" value="NZ_RKLR01000011.1"/>
</dbReference>
<comment type="caution">
    <text evidence="2">The sequence shown here is derived from an EMBL/GenBank/DDBJ whole genome shotgun (WGS) entry which is preliminary data.</text>
</comment>
<dbReference type="Proteomes" id="UP001430377">
    <property type="component" value="Unassembled WGS sequence"/>
</dbReference>
<keyword evidence="3" id="KW-1185">Reference proteome</keyword>
<accession>A0AAW4PXD2</accession>
<feature type="region of interest" description="Disordered" evidence="1">
    <location>
        <begin position="85"/>
        <end position="108"/>
    </location>
</feature>
<proteinExistence type="predicted"/>
<name>A0AAW4PXD2_9EURY</name>
<protein>
    <recommendedName>
        <fullName evidence="4">Transcriptional regulator</fullName>
    </recommendedName>
</protein>